<dbReference type="AlphaFoldDB" id="A0A942UWU5"/>
<dbReference type="Proteomes" id="UP000724672">
    <property type="component" value="Unassembled WGS sequence"/>
</dbReference>
<dbReference type="Gene3D" id="3.40.50.150">
    <property type="entry name" value="Vaccinia Virus protein VP39"/>
    <property type="match status" value="1"/>
</dbReference>
<dbReference type="Pfam" id="PF13847">
    <property type="entry name" value="Methyltransf_31"/>
    <property type="match status" value="1"/>
</dbReference>
<gene>
    <name evidence="2" type="ORF">GOQ27_13825</name>
</gene>
<comment type="caution">
    <text evidence="2">The sequence shown here is derived from an EMBL/GenBank/DDBJ whole genome shotgun (WGS) entry which is preliminary data.</text>
</comment>
<name>A0A942UWU5_9FIRM</name>
<dbReference type="GO" id="GO:0032259">
    <property type="term" value="P:methylation"/>
    <property type="evidence" value="ECO:0007669"/>
    <property type="project" value="UniProtKB-KW"/>
</dbReference>
<dbReference type="PANTHER" id="PTHR43591">
    <property type="entry name" value="METHYLTRANSFERASE"/>
    <property type="match status" value="1"/>
</dbReference>
<accession>A0A942UWU5</accession>
<keyword evidence="3" id="KW-1185">Reference proteome</keyword>
<dbReference type="CDD" id="cd02440">
    <property type="entry name" value="AdoMet_MTases"/>
    <property type="match status" value="1"/>
</dbReference>
<dbReference type="InterPro" id="IPR025714">
    <property type="entry name" value="Methyltranfer_dom"/>
</dbReference>
<feature type="domain" description="Methyltransferase" evidence="1">
    <location>
        <begin position="34"/>
        <end position="141"/>
    </location>
</feature>
<evidence type="ECO:0000313" key="2">
    <source>
        <dbReference type="EMBL" id="MBS4539550.1"/>
    </source>
</evidence>
<sequence length="189" mass="21773">MPHKFDPKHKEKLDSEKRREIFKPNEILNKLLLQKGYDVADIGCGTGFFSIPAAKIIGENNKVYASDISEEMLDVVKEKIEKENINNIELIKGTEYDSPVGEVDYIILSNIFHEVADKDKFLKNYLAYLRNNGLISFIEWKKKDTEEGPPYKDRLDSEELISIVEEKGLVVVDKIDINETHYGLVVRKI</sequence>
<keyword evidence="2" id="KW-0489">Methyltransferase</keyword>
<protein>
    <submittedName>
        <fullName evidence="2">Class I SAM-dependent methyltransferase</fullName>
    </submittedName>
</protein>
<reference evidence="2" key="1">
    <citation type="submission" date="2019-12" db="EMBL/GenBank/DDBJ databases">
        <title>Clostridiaceae gen. nov. sp. nov., isolated from sediment in Xinjiang, China.</title>
        <authorList>
            <person name="Zhang R."/>
        </authorList>
    </citation>
    <scope>NUCLEOTIDE SEQUENCE</scope>
    <source>
        <strain evidence="2">D2Q-11</strain>
    </source>
</reference>
<evidence type="ECO:0000259" key="1">
    <source>
        <dbReference type="Pfam" id="PF13847"/>
    </source>
</evidence>
<organism evidence="2 3">
    <name type="scientific">Anaeromonas frigoriresistens</name>
    <dbReference type="NCBI Taxonomy" id="2683708"/>
    <lineage>
        <taxon>Bacteria</taxon>
        <taxon>Bacillati</taxon>
        <taxon>Bacillota</taxon>
        <taxon>Tissierellia</taxon>
        <taxon>Tissierellales</taxon>
        <taxon>Thermohalobacteraceae</taxon>
        <taxon>Anaeromonas</taxon>
    </lineage>
</organism>
<dbReference type="SUPFAM" id="SSF53335">
    <property type="entry name" value="S-adenosyl-L-methionine-dependent methyltransferases"/>
    <property type="match status" value="1"/>
</dbReference>
<dbReference type="EMBL" id="WSFT01000051">
    <property type="protein sequence ID" value="MBS4539550.1"/>
    <property type="molecule type" value="Genomic_DNA"/>
</dbReference>
<dbReference type="RefSeq" id="WP_203367469.1">
    <property type="nucleotide sequence ID" value="NZ_WSFT01000051.1"/>
</dbReference>
<keyword evidence="2" id="KW-0808">Transferase</keyword>
<evidence type="ECO:0000313" key="3">
    <source>
        <dbReference type="Proteomes" id="UP000724672"/>
    </source>
</evidence>
<dbReference type="PANTHER" id="PTHR43591:SF24">
    <property type="entry name" value="2-METHOXY-6-POLYPRENYL-1,4-BENZOQUINOL METHYLASE, MITOCHONDRIAL"/>
    <property type="match status" value="1"/>
</dbReference>
<dbReference type="InterPro" id="IPR029063">
    <property type="entry name" value="SAM-dependent_MTases_sf"/>
</dbReference>
<proteinExistence type="predicted"/>
<dbReference type="GO" id="GO:0008168">
    <property type="term" value="F:methyltransferase activity"/>
    <property type="evidence" value="ECO:0007669"/>
    <property type="project" value="UniProtKB-KW"/>
</dbReference>